<keyword evidence="3" id="KW-1185">Reference proteome</keyword>
<dbReference type="KEGG" id="llp:GH975_09520"/>
<accession>A0A5Q2QBX9</accession>
<evidence type="ECO:0000313" key="3">
    <source>
        <dbReference type="Proteomes" id="UP000388235"/>
    </source>
</evidence>
<dbReference type="RefSeq" id="WP_153714297.1">
    <property type="nucleotide sequence ID" value="NZ_CP045871.1"/>
</dbReference>
<feature type="region of interest" description="Disordered" evidence="1">
    <location>
        <begin position="87"/>
        <end position="111"/>
    </location>
</feature>
<dbReference type="OrthoDB" id="5593306at2"/>
<dbReference type="Pfam" id="PF11333">
    <property type="entry name" value="DUF3135"/>
    <property type="match status" value="1"/>
</dbReference>
<dbReference type="EMBL" id="CP045871">
    <property type="protein sequence ID" value="QGG80793.1"/>
    <property type="molecule type" value="Genomic_DNA"/>
</dbReference>
<organism evidence="2 3">
    <name type="scientific">Litorivicinus lipolyticus</name>
    <dbReference type="NCBI Taxonomy" id="418701"/>
    <lineage>
        <taxon>Bacteria</taxon>
        <taxon>Pseudomonadati</taxon>
        <taxon>Pseudomonadota</taxon>
        <taxon>Gammaproteobacteria</taxon>
        <taxon>Oceanospirillales</taxon>
        <taxon>Litorivicinaceae</taxon>
        <taxon>Litorivicinus</taxon>
    </lineage>
</organism>
<evidence type="ECO:0000313" key="2">
    <source>
        <dbReference type="EMBL" id="QGG80793.1"/>
    </source>
</evidence>
<sequence>MQTIPSFDELVEINRHSPADLEALRAGLIKHTIDQAPEATRRRLNGLQFQIEMERRRASNALAACIKISRMMHESLGELTSLLRPESSEGYGIDSPPRQTANVIPLRAQEP</sequence>
<reference evidence="2 3" key="1">
    <citation type="submission" date="2019-11" db="EMBL/GenBank/DDBJ databases">
        <authorList>
            <person name="Khan S.A."/>
            <person name="Jeon C.O."/>
            <person name="Chun B.H."/>
        </authorList>
    </citation>
    <scope>NUCLEOTIDE SEQUENCE [LARGE SCALE GENOMIC DNA]</scope>
    <source>
        <strain evidence="2 3">IMCC 1097</strain>
    </source>
</reference>
<gene>
    <name evidence="2" type="ORF">GH975_09520</name>
</gene>
<dbReference type="Proteomes" id="UP000388235">
    <property type="component" value="Chromosome"/>
</dbReference>
<dbReference type="AlphaFoldDB" id="A0A5Q2QBX9"/>
<name>A0A5Q2QBX9_9GAMM</name>
<dbReference type="InterPro" id="IPR021482">
    <property type="entry name" value="DUF3135"/>
</dbReference>
<proteinExistence type="predicted"/>
<evidence type="ECO:0000256" key="1">
    <source>
        <dbReference type="SAM" id="MobiDB-lite"/>
    </source>
</evidence>
<protein>
    <submittedName>
        <fullName evidence="2">DUF3135 domain-containing protein</fullName>
    </submittedName>
</protein>